<dbReference type="CDD" id="cd14852">
    <property type="entry name" value="LD-carboxypeptidase"/>
    <property type="match status" value="1"/>
</dbReference>
<proteinExistence type="predicted"/>
<name>A0ABR5CDK9_9MICO</name>
<dbReference type="SUPFAM" id="SSF55166">
    <property type="entry name" value="Hedgehog/DD-peptidase"/>
    <property type="match status" value="1"/>
</dbReference>
<feature type="compositionally biased region" description="Basic and acidic residues" evidence="1">
    <location>
        <begin position="8"/>
        <end position="20"/>
    </location>
</feature>
<dbReference type="Proteomes" id="UP000032503">
    <property type="component" value="Unassembled WGS sequence"/>
</dbReference>
<dbReference type="InterPro" id="IPR052179">
    <property type="entry name" value="DD-CPase-like"/>
</dbReference>
<dbReference type="InterPro" id="IPR058193">
    <property type="entry name" value="VanY/YodJ_core_dom"/>
</dbReference>
<evidence type="ECO:0000256" key="1">
    <source>
        <dbReference type="SAM" id="MobiDB-lite"/>
    </source>
</evidence>
<reference evidence="3 4" key="1">
    <citation type="journal article" date="2001" name="Int. J. Syst. Evol. Microbiol.">
        <title>Agreia bicolorata gen. nov., sp. nov., to accommodate actinobacteria isolated from narrow reed grass infected by the nematode Heteroanguina graminophila.</title>
        <authorList>
            <person name="Evtushenko L.I."/>
            <person name="Dorofeeva L.V."/>
            <person name="Dobrovolskaya T.G."/>
            <person name="Streshinskaya G.M."/>
            <person name="Subbotin S.A."/>
            <person name="Tiedje J.M."/>
        </authorList>
    </citation>
    <scope>NUCLEOTIDE SEQUENCE [LARGE SCALE GENOMIC DNA]</scope>
    <source>
        <strain evidence="3 4">VKM Ac-1804</strain>
    </source>
</reference>
<dbReference type="InterPro" id="IPR009045">
    <property type="entry name" value="Zn_M74/Hedgehog-like"/>
</dbReference>
<evidence type="ECO:0000313" key="3">
    <source>
        <dbReference type="EMBL" id="KJC63709.1"/>
    </source>
</evidence>
<evidence type="ECO:0000259" key="2">
    <source>
        <dbReference type="Pfam" id="PF02557"/>
    </source>
</evidence>
<accession>A0ABR5CDK9</accession>
<sequence length="305" mass="32856">MRTRRELRRREPSRPREPSRRSKARVLTAGLAAIVLVIAGETALWGATAQRNDSEASIAADSRLSDTSAPAQITIPAPIQTSAPLAVPVEPEQATPAGFNKSARSIDDPTSIWFVVDKTRPIPDAANYVPPDLVALRSDIPNPYGYPLRQEAADALASMADAATAEIGQQLVAQSGYRAYDIQEIVYNRYVAQLGVAGADRTSARPGYSEHQTGMAIDILATGSGCSLDGPCFGETTAGQWLAANAYRFGYLLSYPADKTAVTGYEYEPWHFRYIGVDLSTEMHNEGVTTLEEFFGLPAAPGYLG</sequence>
<dbReference type="Gene3D" id="3.30.1380.10">
    <property type="match status" value="1"/>
</dbReference>
<dbReference type="InterPro" id="IPR003709">
    <property type="entry name" value="VanY-like_core_dom"/>
</dbReference>
<feature type="region of interest" description="Disordered" evidence="1">
    <location>
        <begin position="1"/>
        <end position="24"/>
    </location>
</feature>
<feature type="domain" description="D-alanyl-D-alanine carboxypeptidase-like core" evidence="2">
    <location>
        <begin position="148"/>
        <end position="276"/>
    </location>
</feature>
<organism evidence="3 4">
    <name type="scientific">Agreia bicolorata</name>
    <dbReference type="NCBI Taxonomy" id="110935"/>
    <lineage>
        <taxon>Bacteria</taxon>
        <taxon>Bacillati</taxon>
        <taxon>Actinomycetota</taxon>
        <taxon>Actinomycetes</taxon>
        <taxon>Micrococcales</taxon>
        <taxon>Microbacteriaceae</taxon>
        <taxon>Agreia</taxon>
    </lineage>
</organism>
<dbReference type="PANTHER" id="PTHR34385">
    <property type="entry name" value="D-ALANYL-D-ALANINE CARBOXYPEPTIDASE"/>
    <property type="match status" value="1"/>
</dbReference>
<gene>
    <name evidence="3" type="ORF">TZ00_13165</name>
</gene>
<comment type="caution">
    <text evidence="3">The sequence shown here is derived from an EMBL/GenBank/DDBJ whole genome shotgun (WGS) entry which is preliminary data.</text>
</comment>
<protein>
    <recommendedName>
        <fullName evidence="2">D-alanyl-D-alanine carboxypeptidase-like core domain-containing protein</fullName>
    </recommendedName>
</protein>
<keyword evidence="4" id="KW-1185">Reference proteome</keyword>
<dbReference type="PANTHER" id="PTHR34385:SF1">
    <property type="entry name" value="PEPTIDOGLYCAN L-ALANYL-D-GLUTAMATE ENDOPEPTIDASE CWLK"/>
    <property type="match status" value="1"/>
</dbReference>
<dbReference type="Pfam" id="PF02557">
    <property type="entry name" value="VanY"/>
    <property type="match status" value="1"/>
</dbReference>
<evidence type="ECO:0000313" key="4">
    <source>
        <dbReference type="Proteomes" id="UP000032503"/>
    </source>
</evidence>
<dbReference type="EMBL" id="JYFC01000006">
    <property type="protein sequence ID" value="KJC63709.1"/>
    <property type="molecule type" value="Genomic_DNA"/>
</dbReference>